<name>A0ABD3V203_SINWO</name>
<dbReference type="PROSITE" id="PS00383">
    <property type="entry name" value="TYR_PHOSPHATASE_1"/>
    <property type="match status" value="1"/>
</dbReference>
<feature type="compositionally biased region" description="Low complexity" evidence="6">
    <location>
        <begin position="1156"/>
        <end position="1168"/>
    </location>
</feature>
<dbReference type="InterPro" id="IPR016130">
    <property type="entry name" value="Tyr_Pase_AS"/>
</dbReference>
<comment type="caution">
    <text evidence="10">The sequence shown here is derived from an EMBL/GenBank/DDBJ whole genome shotgun (WGS) entry which is preliminary data.</text>
</comment>
<feature type="domain" description="BRO1" evidence="9">
    <location>
        <begin position="8"/>
        <end position="397"/>
    </location>
</feature>
<feature type="compositionally biased region" description="Polar residues" evidence="6">
    <location>
        <begin position="1126"/>
        <end position="1140"/>
    </location>
</feature>
<feature type="compositionally biased region" description="Pro residues" evidence="6">
    <location>
        <begin position="713"/>
        <end position="722"/>
    </location>
</feature>
<dbReference type="InterPro" id="IPR038499">
    <property type="entry name" value="BRO1_sf"/>
</dbReference>
<protein>
    <recommendedName>
        <fullName evidence="12">Tyrosine-protein phosphatase non-receptor type 23</fullName>
    </recommendedName>
</protein>
<dbReference type="PRINTS" id="PR00700">
    <property type="entry name" value="PRTYPHPHTASE"/>
</dbReference>
<evidence type="ECO:0000259" key="7">
    <source>
        <dbReference type="PROSITE" id="PS50055"/>
    </source>
</evidence>
<feature type="region of interest" description="Disordered" evidence="6">
    <location>
        <begin position="702"/>
        <end position="745"/>
    </location>
</feature>
<dbReference type="InterPro" id="IPR029021">
    <property type="entry name" value="Prot-tyrosine_phosphatase-like"/>
</dbReference>
<feature type="compositionally biased region" description="Low complexity" evidence="6">
    <location>
        <begin position="932"/>
        <end position="968"/>
    </location>
</feature>
<feature type="region of interest" description="Disordered" evidence="6">
    <location>
        <begin position="1255"/>
        <end position="1284"/>
    </location>
</feature>
<evidence type="ECO:0000259" key="9">
    <source>
        <dbReference type="PROSITE" id="PS51180"/>
    </source>
</evidence>
<reference evidence="10 11" key="1">
    <citation type="submission" date="2024-11" db="EMBL/GenBank/DDBJ databases">
        <title>Chromosome-level genome assembly of the freshwater bivalve Anodonta woodiana.</title>
        <authorList>
            <person name="Chen X."/>
        </authorList>
    </citation>
    <scope>NUCLEOTIDE SEQUENCE [LARGE SCALE GENOMIC DNA]</scope>
    <source>
        <strain evidence="10">MN2024</strain>
        <tissue evidence="10">Gills</tissue>
    </source>
</reference>
<dbReference type="Gene3D" id="1.25.40.280">
    <property type="entry name" value="alix/aip1 like domains"/>
    <property type="match status" value="1"/>
</dbReference>
<evidence type="ECO:0000313" key="10">
    <source>
        <dbReference type="EMBL" id="KAL3855251.1"/>
    </source>
</evidence>
<feature type="compositionally biased region" description="Low complexity" evidence="6">
    <location>
        <begin position="734"/>
        <end position="745"/>
    </location>
</feature>
<sequence>MEAVPRMPMLSLEMKNSIEYVDFGPTLKQYIRDHYGEDPAHFNKACSELEQLRQTAVHISHDFMGCSTLKKYFAQLQFLQGRFPLTEGGEAAIPFTWEDVYTGREVTLADIKFEQASILYNIGALHSILGAMDTRQSADGMKVSCTHFQCASWAFEYLRDHFGSSAMSTDMCHEILTFHIQLMLAQAQECILEKSMTDSRKSTITAKVAAQIVEFYRTTINHLEVCHSQKLMSSKRYKDCKKTLEIKVFFYTCITNYYMGRDAEDQQKWGLCLAYFTLAKEKLEECMKMAKSESSEFHETLRFTNDVVVGKYEAAKKDNDFVYHDKIPALDSLPEVKGASLVKGIPFNPNDPEISGPDIFQKLVPMSAHEAASLYSEEKAKLLRKTLAEIEEKNEHLTRYLSSLQLDGSKLNPEPERLPQQLLEKCAAISVRPNAIKDLIDAMGAVSNVATEVDLGIKEIKQMLAEEEEKETEFQKTFGKRRRNLVLSEIEKECGMFEEGHKKGSQSNNDLHNAMNAHINNLRLLSGPLDDLQKALPSLDKEKSNEDEAIIRELKRLLTKVEEMKNQRCTLEEQFRKQVHEDDITNTIVTREGVNREVLFQEHLKKHEQTTTYIHQNLSAQDNILRALTDANAKYANIRRSSGETVVRRETMIKDLILSYDVYEDLLAKSQKGLEFYRKLENNITRLFERCQRVCKVQQEERDQVMARHKPKAPPPSRPSAPKPSNEVQDQVDSMIPPSSPVSMPVFDGPKLKDYLPFMKPRTFGKKDNAVDPKMQGYLSELGGSLPGSVSGSPVHLPTMPGSDPGTPLLSSRRGNSLPPDMSVPSSNGQQQFRLDMQQYARIGQPQSYHSPSPDTNQLPPLSREGQLPQSNVMPPTAQTPPLFMQPQNQQLPKQQPQNQQLPNQLPQQNMQMPQHLQANQQGQQFVPTSSQKQMYQAQHQIQQGGVIQQQGQGQDQGAAQGQFKGHPQQLYQQQYVPTQYTTQQDGAGQQRPQQSNFSQQYSSQTHQPSSQQFAGQSQQFPGPTQHLQGQPQQVPQSFVLQNTNLTQQPPISMSQPPQVSQTQYQTPSSQSHQAYSQYQGDYTGQGSVGQPQMPQFSTVSSSQYQPYSTTAGGQSVAITPPIPYSYNQPRQDTTNTVSTIRAPVISPGMDRHEQGQLSGQLPQQSDQMQGLQFQGSPQLPLSQAQQPQFILQQYSSQGQGQQPQSQGQQFPISHQYSSSMSQGQGSPSIVYNQDQPYYLQMTPVSSYQRHPLNQMLSAHGSPSHALFNGQMQPVSSHQGRSVSSFETQPVLNFHSHSVSSYQEQPVSTYQAQPLTTYPTQPVSSYQVQPVPIRLASQSTGPHDTGNQYGQSMGSSSTASVSASYSLPHGSSTDAFGQSSYLGAQQPVRPSQGVQVVGQPTYSNPNQEPTPRQPSPGQKSMTHQGPFSASQVQMPQAGSGYQQQQQQMAYQQQFMPQQQQLQQPSIQQPQFQQQGMLANVAQQTPVSVAMNKPQQSQGFTEQNQSQQQLPALQYAQGQHQVTQTVQVRPQQPSQQFQAQSCPPQSASYPGQGQMPSQGQQTPGVQQPVRAGVPGSYLNPADSQQISKISQQPPPSQSAQGPGQFSRQPENPYSMPGSYATQQGQTSLGRQIPNQGQLPMQMQLSGQFLQQQPMGHPSQQIQHQPQVVQHQVVQHQPQQPQPLAQQGFDQTSSQGGEPKLSSPLQPIRVSQSPEPSPVHKPQQQTTSRESDQASKSIVPPPSPQHAITSRQLSKLEQQHSNASSLDEILSSSPSEKSNTKMEDVLAPKVLTAQEIEQQKEEARKNLSLPQVPIDPYKQKDKLNKFVDEVEKLAKFIENMEKPTCSGSTPLDAVWKELMDAQERANRKQPMAIARCYPMKNRDQDIMPYDDTRVVLTTQKDDYINASWINDLSPCCPKFIATQAPLLVTMQDFWAMVYEQGIEVLVMLTSENETGKKFPPYWPQQKGSTVEYGPFTLNLQSVKDKQSWTERIVYLTHTETKVGRTIVHLLFNGWPVSGSPNKISLLPQFITEVHTFYRQQRSLMKPVLVHCSNGSGRTGTFMLIYVGILEIIHGNGIFNLQEVATKILQRRRNCILKRDQIKYCYETVLYYAQDLLGKQGIFVHKASFGDKIPGPGEKPSLWTPTDDIVLGSVSLNALQAKLANLGITSKMEISKTLQEKSQDDLVNIKGDNIEVEKTCPHLPDVVQSPKHVPDKCAISNSNQDNKNEMDMLSGIGSVKSHSRTGSNASVSSTGSQPQEWTPLQVSDISQTTVSKNLADLQNPSTFTLGTSEPVKKKITKASFYDSKSSLGESNPTDPLSSLDPLWSLHKK</sequence>
<evidence type="ECO:0000256" key="5">
    <source>
        <dbReference type="SAM" id="Coils"/>
    </source>
</evidence>
<feature type="compositionally biased region" description="Low complexity" evidence="6">
    <location>
        <begin position="1648"/>
        <end position="1685"/>
    </location>
</feature>
<proteinExistence type="predicted"/>
<comment type="subcellular location">
    <subcellularLocation>
        <location evidence="2">Cytoplasm</location>
    </subcellularLocation>
    <subcellularLocation>
        <location evidence="1">Endosome</location>
    </subcellularLocation>
</comment>
<dbReference type="InterPro" id="IPR000242">
    <property type="entry name" value="PTP_cat"/>
</dbReference>
<feature type="region of interest" description="Disordered" evidence="6">
    <location>
        <begin position="845"/>
        <end position="902"/>
    </location>
</feature>
<dbReference type="SUPFAM" id="SSF52799">
    <property type="entry name" value="(Phosphotyrosine protein) phosphatases II"/>
    <property type="match status" value="1"/>
</dbReference>
<dbReference type="PANTHER" id="PTHR23030:SF30">
    <property type="entry name" value="TYROSINE-PROTEIN PHOSPHATASE NON-RECEPTOR TYPE 23"/>
    <property type="match status" value="1"/>
</dbReference>
<feature type="compositionally biased region" description="Low complexity" evidence="6">
    <location>
        <begin position="782"/>
        <end position="795"/>
    </location>
</feature>
<feature type="compositionally biased region" description="Low complexity" evidence="6">
    <location>
        <begin position="1352"/>
        <end position="1366"/>
    </location>
</feature>
<feature type="region of interest" description="Disordered" evidence="6">
    <location>
        <begin position="1385"/>
        <end position="1449"/>
    </location>
</feature>
<dbReference type="Pfam" id="PF13949">
    <property type="entry name" value="ALIX_LYPXL_bnd"/>
    <property type="match status" value="1"/>
</dbReference>
<dbReference type="PANTHER" id="PTHR23030">
    <property type="entry name" value="PCD6 INTERACTING PROTEIN-RELATED"/>
    <property type="match status" value="1"/>
</dbReference>
<feature type="coiled-coil region" evidence="5">
    <location>
        <begin position="380"/>
        <end position="407"/>
    </location>
</feature>
<gene>
    <name evidence="10" type="ORF">ACJMK2_014467</name>
</gene>
<dbReference type="CDD" id="cd09234">
    <property type="entry name" value="V_HD-PTP_like"/>
    <property type="match status" value="1"/>
</dbReference>
<dbReference type="Pfam" id="PF00102">
    <property type="entry name" value="Y_phosphatase"/>
    <property type="match status" value="1"/>
</dbReference>
<keyword evidence="5" id="KW-0175">Coiled coil</keyword>
<feature type="compositionally biased region" description="Low complexity" evidence="6">
    <location>
        <begin position="2311"/>
        <end position="2329"/>
    </location>
</feature>
<evidence type="ECO:0000256" key="6">
    <source>
        <dbReference type="SAM" id="MobiDB-lite"/>
    </source>
</evidence>
<feature type="compositionally biased region" description="Low complexity" evidence="6">
    <location>
        <begin position="1523"/>
        <end position="1568"/>
    </location>
</feature>
<evidence type="ECO:0008006" key="12">
    <source>
        <dbReference type="Google" id="ProtNLM"/>
    </source>
</evidence>
<dbReference type="InterPro" id="IPR025304">
    <property type="entry name" value="ALIX_V_dom"/>
</dbReference>
<feature type="region of interest" description="Disordered" evidence="6">
    <location>
        <begin position="982"/>
        <end position="1034"/>
    </location>
</feature>
<dbReference type="Gene3D" id="3.90.190.10">
    <property type="entry name" value="Protein tyrosine phosphatase superfamily"/>
    <property type="match status" value="1"/>
</dbReference>
<feature type="region of interest" description="Disordered" evidence="6">
    <location>
        <begin position="2208"/>
        <end position="2265"/>
    </location>
</feature>
<evidence type="ECO:0000256" key="4">
    <source>
        <dbReference type="ARBA" id="ARBA00022753"/>
    </source>
</evidence>
<dbReference type="InterPro" id="IPR000387">
    <property type="entry name" value="Tyr_Pase_dom"/>
</dbReference>
<feature type="compositionally biased region" description="Polar residues" evidence="6">
    <location>
        <begin position="1336"/>
        <end position="1351"/>
    </location>
</feature>
<dbReference type="Pfam" id="PF03097">
    <property type="entry name" value="BRO1"/>
    <property type="match status" value="1"/>
</dbReference>
<dbReference type="InterPro" id="IPR003595">
    <property type="entry name" value="Tyr_Pase_cat"/>
</dbReference>
<feature type="compositionally biased region" description="Polar residues" evidence="6">
    <location>
        <begin position="1744"/>
        <end position="1758"/>
    </location>
</feature>
<feature type="compositionally biased region" description="Polar residues" evidence="6">
    <location>
        <begin position="1385"/>
        <end position="1432"/>
    </location>
</feature>
<feature type="compositionally biased region" description="Low complexity" evidence="6">
    <location>
        <begin position="1582"/>
        <end position="1605"/>
    </location>
</feature>
<evidence type="ECO:0000259" key="8">
    <source>
        <dbReference type="PROSITE" id="PS50056"/>
    </source>
</evidence>
<feature type="region of interest" description="Disordered" evidence="6">
    <location>
        <begin position="1648"/>
        <end position="1780"/>
    </location>
</feature>
<feature type="region of interest" description="Disordered" evidence="6">
    <location>
        <begin position="1048"/>
        <end position="1230"/>
    </location>
</feature>
<dbReference type="PROSITE" id="PS51180">
    <property type="entry name" value="BRO1"/>
    <property type="match status" value="1"/>
</dbReference>
<feature type="region of interest" description="Disordered" evidence="6">
    <location>
        <begin position="782"/>
        <end position="830"/>
    </location>
</feature>
<organism evidence="10 11">
    <name type="scientific">Sinanodonta woodiana</name>
    <name type="common">Chinese pond mussel</name>
    <name type="synonym">Anodonta woodiana</name>
    <dbReference type="NCBI Taxonomy" id="1069815"/>
    <lineage>
        <taxon>Eukaryota</taxon>
        <taxon>Metazoa</taxon>
        <taxon>Spiralia</taxon>
        <taxon>Lophotrochozoa</taxon>
        <taxon>Mollusca</taxon>
        <taxon>Bivalvia</taxon>
        <taxon>Autobranchia</taxon>
        <taxon>Heteroconchia</taxon>
        <taxon>Palaeoheterodonta</taxon>
        <taxon>Unionida</taxon>
        <taxon>Unionoidea</taxon>
        <taxon>Unionidae</taxon>
        <taxon>Unioninae</taxon>
        <taxon>Sinanodonta</taxon>
    </lineage>
</organism>
<feature type="region of interest" description="Disordered" evidence="6">
    <location>
        <begin position="1523"/>
        <end position="1632"/>
    </location>
</feature>
<feature type="region of interest" description="Disordered" evidence="6">
    <location>
        <begin position="1336"/>
        <end position="1366"/>
    </location>
</feature>
<keyword evidence="3" id="KW-0963">Cytoplasm</keyword>
<dbReference type="Gene3D" id="1.20.140.50">
    <property type="entry name" value="alix/aip1 like domains"/>
    <property type="match status" value="1"/>
</dbReference>
<feature type="compositionally biased region" description="Low complexity" evidence="6">
    <location>
        <begin position="1175"/>
        <end position="1229"/>
    </location>
</feature>
<dbReference type="PROSITE" id="PS50055">
    <property type="entry name" value="TYR_PHOSPHATASE_PTP"/>
    <property type="match status" value="1"/>
</dbReference>
<feature type="region of interest" description="Disordered" evidence="6">
    <location>
        <begin position="2301"/>
        <end position="2329"/>
    </location>
</feature>
<feature type="domain" description="Tyrosine specific protein phosphatases" evidence="8">
    <location>
        <begin position="2025"/>
        <end position="2100"/>
    </location>
</feature>
<dbReference type="SMART" id="SM00194">
    <property type="entry name" value="PTPc"/>
    <property type="match status" value="1"/>
</dbReference>
<feature type="compositionally biased region" description="Low complexity" evidence="6">
    <location>
        <begin position="1433"/>
        <end position="1449"/>
    </location>
</feature>
<dbReference type="InterPro" id="IPR004328">
    <property type="entry name" value="BRO1_dom"/>
</dbReference>
<feature type="domain" description="Tyrosine-protein phosphatase" evidence="7">
    <location>
        <begin position="1878"/>
        <end position="2109"/>
    </location>
</feature>
<dbReference type="GO" id="GO:0005768">
    <property type="term" value="C:endosome"/>
    <property type="evidence" value="ECO:0007669"/>
    <property type="project" value="UniProtKB-SubCell"/>
</dbReference>
<feature type="compositionally biased region" description="Polar residues" evidence="6">
    <location>
        <begin position="1618"/>
        <end position="1632"/>
    </location>
</feature>
<dbReference type="Proteomes" id="UP001634394">
    <property type="component" value="Unassembled WGS sequence"/>
</dbReference>
<accession>A0ABD3V203</accession>
<feature type="compositionally biased region" description="Polar residues" evidence="6">
    <location>
        <begin position="1081"/>
        <end position="1118"/>
    </location>
</feature>
<dbReference type="Gene3D" id="1.20.120.560">
    <property type="entry name" value="alix/aip1 in complex with the ypdl late domain"/>
    <property type="match status" value="1"/>
</dbReference>
<feature type="compositionally biased region" description="Low complexity" evidence="6">
    <location>
        <begin position="885"/>
        <end position="902"/>
    </location>
</feature>
<feature type="compositionally biased region" description="Polar residues" evidence="6">
    <location>
        <begin position="1701"/>
        <end position="1712"/>
    </location>
</feature>
<dbReference type="SMART" id="SM00404">
    <property type="entry name" value="PTPc_motif"/>
    <property type="match status" value="1"/>
</dbReference>
<dbReference type="SMART" id="SM01041">
    <property type="entry name" value="BRO1"/>
    <property type="match status" value="1"/>
</dbReference>
<evidence type="ECO:0000256" key="2">
    <source>
        <dbReference type="ARBA" id="ARBA00004496"/>
    </source>
</evidence>
<feature type="compositionally biased region" description="Polar residues" evidence="6">
    <location>
        <begin position="845"/>
        <end position="860"/>
    </location>
</feature>
<evidence type="ECO:0000313" key="11">
    <source>
        <dbReference type="Proteomes" id="UP001634394"/>
    </source>
</evidence>
<feature type="compositionally biased region" description="Polar residues" evidence="6">
    <location>
        <begin position="1270"/>
        <end position="1284"/>
    </location>
</feature>
<keyword evidence="4" id="KW-0967">Endosome</keyword>
<feature type="compositionally biased region" description="Low complexity" evidence="6">
    <location>
        <begin position="1759"/>
        <end position="1773"/>
    </location>
</feature>
<feature type="compositionally biased region" description="Low complexity" evidence="6">
    <location>
        <begin position="1048"/>
        <end position="1080"/>
    </location>
</feature>
<dbReference type="EMBL" id="JBJQND010000014">
    <property type="protein sequence ID" value="KAL3855251.1"/>
    <property type="molecule type" value="Genomic_DNA"/>
</dbReference>
<evidence type="ECO:0000256" key="3">
    <source>
        <dbReference type="ARBA" id="ARBA00022490"/>
    </source>
</evidence>
<feature type="region of interest" description="Disordered" evidence="6">
    <location>
        <begin position="914"/>
        <end position="968"/>
    </location>
</feature>
<feature type="compositionally biased region" description="Polar residues" evidence="6">
    <location>
        <begin position="2241"/>
        <end position="2265"/>
    </location>
</feature>
<dbReference type="PROSITE" id="PS50056">
    <property type="entry name" value="TYR_PHOSPHATASE_2"/>
    <property type="match status" value="1"/>
</dbReference>
<evidence type="ECO:0000256" key="1">
    <source>
        <dbReference type="ARBA" id="ARBA00004177"/>
    </source>
</evidence>
<keyword evidence="11" id="KW-1185">Reference proteome</keyword>
<feature type="compositionally biased region" description="Polar residues" evidence="6">
    <location>
        <begin position="919"/>
        <end position="931"/>
    </location>
</feature>